<dbReference type="HAMAP" id="MF_01309_B">
    <property type="entry name" value="Ribosomal_uS3_B"/>
    <property type="match status" value="1"/>
</dbReference>
<dbReference type="Pfam" id="PF07650">
    <property type="entry name" value="KH_2"/>
    <property type="match status" value="1"/>
</dbReference>
<proteinExistence type="inferred from homology"/>
<feature type="compositionally biased region" description="Basic and acidic residues" evidence="9">
    <location>
        <begin position="252"/>
        <end position="262"/>
    </location>
</feature>
<dbReference type="InterPro" id="IPR004044">
    <property type="entry name" value="KH_dom_type_2"/>
</dbReference>
<dbReference type="InterPro" id="IPR036419">
    <property type="entry name" value="Ribosomal_S3_C_sf"/>
</dbReference>
<dbReference type="RefSeq" id="WP_100609125.1">
    <property type="nucleotide sequence ID" value="NZ_CP024962.1"/>
</dbReference>
<gene>
    <name evidence="8 10" type="primary">rpsC</name>
    <name evidence="10" type="ORF">EFREU_v1c01380</name>
</gene>
<dbReference type="PANTHER" id="PTHR11760:SF19">
    <property type="entry name" value="SMALL RIBOSOMAL SUBUNIT PROTEIN US3C"/>
    <property type="match status" value="1"/>
</dbReference>
<dbReference type="GO" id="GO:0006412">
    <property type="term" value="P:translation"/>
    <property type="evidence" value="ECO:0007669"/>
    <property type="project" value="UniProtKB-UniRule"/>
</dbReference>
<dbReference type="EMBL" id="CP024962">
    <property type="protein sequence ID" value="ATZ16165.1"/>
    <property type="molecule type" value="Genomic_DNA"/>
</dbReference>
<evidence type="ECO:0000256" key="8">
    <source>
        <dbReference type="HAMAP-Rule" id="MF_01309"/>
    </source>
</evidence>
<dbReference type="Gene3D" id="3.30.1140.32">
    <property type="entry name" value="Ribosomal protein S3, C-terminal domain"/>
    <property type="match status" value="1"/>
</dbReference>
<dbReference type="InterPro" id="IPR001351">
    <property type="entry name" value="Ribosomal_uS3_C"/>
</dbReference>
<evidence type="ECO:0000256" key="1">
    <source>
        <dbReference type="ARBA" id="ARBA00010761"/>
    </source>
</evidence>
<dbReference type="PANTHER" id="PTHR11760">
    <property type="entry name" value="30S/40S RIBOSOMAL PROTEIN S3"/>
    <property type="match status" value="1"/>
</dbReference>
<keyword evidence="11" id="KW-1185">Reference proteome</keyword>
<name>A0A2K8NQN8_9MOLU</name>
<comment type="subunit">
    <text evidence="8">Part of the 30S ribosomal subunit. Forms a tight complex with proteins S10 and S14.</text>
</comment>
<dbReference type="Proteomes" id="UP000232222">
    <property type="component" value="Chromosome"/>
</dbReference>
<dbReference type="SUPFAM" id="SSF54821">
    <property type="entry name" value="Ribosomal protein S3 C-terminal domain"/>
    <property type="match status" value="1"/>
</dbReference>
<dbReference type="InterPro" id="IPR057258">
    <property type="entry name" value="Ribosomal_uS3"/>
</dbReference>
<dbReference type="Gene3D" id="3.30.300.20">
    <property type="match status" value="1"/>
</dbReference>
<keyword evidence="2 8" id="KW-0699">rRNA-binding</keyword>
<evidence type="ECO:0000313" key="10">
    <source>
        <dbReference type="EMBL" id="ATZ16165.1"/>
    </source>
</evidence>
<protein>
    <recommendedName>
        <fullName evidence="7 8">Small ribosomal subunit protein uS3</fullName>
    </recommendedName>
</protein>
<dbReference type="InterPro" id="IPR015946">
    <property type="entry name" value="KH_dom-like_a/b"/>
</dbReference>
<organism evidence="10 11">
    <name type="scientific">Entomoplasma freundtii</name>
    <dbReference type="NCBI Taxonomy" id="74700"/>
    <lineage>
        <taxon>Bacteria</taxon>
        <taxon>Bacillati</taxon>
        <taxon>Mycoplasmatota</taxon>
        <taxon>Mollicutes</taxon>
        <taxon>Entomoplasmatales</taxon>
        <taxon>Entomoplasmataceae</taxon>
        <taxon>Entomoplasma</taxon>
    </lineage>
</organism>
<dbReference type="AlphaFoldDB" id="A0A2K8NQN8"/>
<dbReference type="PROSITE" id="PS50823">
    <property type="entry name" value="KH_TYPE_2"/>
    <property type="match status" value="1"/>
</dbReference>
<dbReference type="InterPro" id="IPR005704">
    <property type="entry name" value="Ribosomal_uS3_bac-typ"/>
</dbReference>
<evidence type="ECO:0000256" key="5">
    <source>
        <dbReference type="ARBA" id="ARBA00023274"/>
    </source>
</evidence>
<keyword evidence="3 8" id="KW-0694">RNA-binding</keyword>
<feature type="compositionally biased region" description="Low complexity" evidence="9">
    <location>
        <begin position="219"/>
        <end position="236"/>
    </location>
</feature>
<evidence type="ECO:0000256" key="3">
    <source>
        <dbReference type="ARBA" id="ARBA00022884"/>
    </source>
</evidence>
<dbReference type="FunFam" id="3.30.300.20:FF:000001">
    <property type="entry name" value="30S ribosomal protein S3"/>
    <property type="match status" value="1"/>
</dbReference>
<evidence type="ECO:0000256" key="4">
    <source>
        <dbReference type="ARBA" id="ARBA00022980"/>
    </source>
</evidence>
<dbReference type="KEGG" id="efr:EFREU_v1c01380"/>
<reference evidence="10 11" key="1">
    <citation type="submission" date="2017-11" db="EMBL/GenBank/DDBJ databases">
        <title>Genome sequence of Entomoplasma freundtii BARC 318 (ATCC 51999).</title>
        <authorList>
            <person name="Lo W.-S."/>
            <person name="Gasparich G.E."/>
            <person name="Kuo C.-H."/>
        </authorList>
    </citation>
    <scope>NUCLEOTIDE SEQUENCE [LARGE SCALE GENOMIC DNA]</scope>
    <source>
        <strain evidence="10 11">BARC 318</strain>
    </source>
</reference>
<comment type="similarity">
    <text evidence="1 8">Belongs to the universal ribosomal protein uS3 family.</text>
</comment>
<evidence type="ECO:0000256" key="9">
    <source>
        <dbReference type="SAM" id="MobiDB-lite"/>
    </source>
</evidence>
<evidence type="ECO:0000313" key="11">
    <source>
        <dbReference type="Proteomes" id="UP000232222"/>
    </source>
</evidence>
<evidence type="ECO:0000256" key="7">
    <source>
        <dbReference type="ARBA" id="ARBA00035257"/>
    </source>
</evidence>
<dbReference type="GO" id="GO:0003735">
    <property type="term" value="F:structural constituent of ribosome"/>
    <property type="evidence" value="ECO:0007669"/>
    <property type="project" value="InterPro"/>
</dbReference>
<dbReference type="CDD" id="cd02412">
    <property type="entry name" value="KH-II_30S_S3"/>
    <property type="match status" value="1"/>
</dbReference>
<evidence type="ECO:0000256" key="2">
    <source>
        <dbReference type="ARBA" id="ARBA00022730"/>
    </source>
</evidence>
<dbReference type="GO" id="GO:0003729">
    <property type="term" value="F:mRNA binding"/>
    <property type="evidence" value="ECO:0007669"/>
    <property type="project" value="UniProtKB-UniRule"/>
</dbReference>
<feature type="region of interest" description="Disordered" evidence="9">
    <location>
        <begin position="219"/>
        <end position="262"/>
    </location>
</feature>
<comment type="function">
    <text evidence="6 8">Binds the lower part of the 30S subunit head. Binds mRNA in the 70S ribosome, positioning it for translation.</text>
</comment>
<keyword evidence="5 8" id="KW-0687">Ribonucleoprotein</keyword>
<dbReference type="GO" id="GO:0022627">
    <property type="term" value="C:cytosolic small ribosomal subunit"/>
    <property type="evidence" value="ECO:0007669"/>
    <property type="project" value="TreeGrafter"/>
</dbReference>
<accession>A0A2K8NQN8</accession>
<dbReference type="InterPro" id="IPR009019">
    <property type="entry name" value="KH_sf_prok-type"/>
</dbReference>
<dbReference type="SUPFAM" id="SSF54814">
    <property type="entry name" value="Prokaryotic type KH domain (KH-domain type II)"/>
    <property type="match status" value="1"/>
</dbReference>
<dbReference type="Pfam" id="PF00189">
    <property type="entry name" value="Ribosomal_S3_C"/>
    <property type="match status" value="1"/>
</dbReference>
<dbReference type="OrthoDB" id="9806396at2"/>
<dbReference type="NCBIfam" id="TIGR01009">
    <property type="entry name" value="rpsC_bact"/>
    <property type="match status" value="1"/>
</dbReference>
<dbReference type="GO" id="GO:0019843">
    <property type="term" value="F:rRNA binding"/>
    <property type="evidence" value="ECO:0007669"/>
    <property type="project" value="UniProtKB-UniRule"/>
</dbReference>
<keyword evidence="4 8" id="KW-0689">Ribosomal protein</keyword>
<sequence>MGQKVSPNVLRLGINRDWEERWYAEKGQYVTWLNQDIKIRETLMKLLKDAAISKITIERTSKNVTLVIKTARPAMVMGENNKRLEDITLAVRKILKDRKIQINIKVVAVEHPDGDAALVARWIGEQITNRASFRTVQKLAIRRALKTPGVKGIKTSVSGRLGGVEMARTEGYLEGSVPLATLRANIDYALYEAKTTYGQIGVKVWINHGEVLEKKRSNNFHTNTNTHNSNYNSNRNAKVAHENGNGNINRQGSKEEVKGGTR</sequence>
<evidence type="ECO:0000256" key="6">
    <source>
        <dbReference type="ARBA" id="ARBA00024998"/>
    </source>
</evidence>